<dbReference type="PANTHER" id="PTHR42972:SF9">
    <property type="entry name" value="PEPTIDASE S9 PROLYL OLIGOPEPTIDASE CATALYTIC DOMAIN-CONTAINING PROTEIN"/>
    <property type="match status" value="1"/>
</dbReference>
<dbReference type="Gene3D" id="3.40.50.1820">
    <property type="entry name" value="alpha/beta hydrolase"/>
    <property type="match status" value="1"/>
</dbReference>
<evidence type="ECO:0000313" key="3">
    <source>
        <dbReference type="Proteomes" id="UP000696485"/>
    </source>
</evidence>
<dbReference type="InterPro" id="IPR029058">
    <property type="entry name" value="AB_hydrolase_fold"/>
</dbReference>
<dbReference type="GO" id="GO:0006508">
    <property type="term" value="P:proteolysis"/>
    <property type="evidence" value="ECO:0007669"/>
    <property type="project" value="InterPro"/>
</dbReference>
<dbReference type="InterPro" id="IPR001375">
    <property type="entry name" value="Peptidase_S9_cat"/>
</dbReference>
<proteinExistence type="predicted"/>
<dbReference type="AlphaFoldDB" id="A0A9P5SMG5"/>
<keyword evidence="3" id="KW-1185">Reference proteome</keyword>
<comment type="caution">
    <text evidence="2">The sequence shown here is derived from an EMBL/GenBank/DDBJ whole genome shotgun (WGS) entry which is preliminary data.</text>
</comment>
<dbReference type="EMBL" id="JAAAUY010000335">
    <property type="protein sequence ID" value="KAF9331273.1"/>
    <property type="molecule type" value="Genomic_DNA"/>
</dbReference>
<reference evidence="2" key="1">
    <citation type="journal article" date="2020" name="Fungal Divers.">
        <title>Resolving the Mortierellaceae phylogeny through synthesis of multi-gene phylogenetics and phylogenomics.</title>
        <authorList>
            <person name="Vandepol N."/>
            <person name="Liber J."/>
            <person name="Desiro A."/>
            <person name="Na H."/>
            <person name="Kennedy M."/>
            <person name="Barry K."/>
            <person name="Grigoriev I.V."/>
            <person name="Miller A.N."/>
            <person name="O'Donnell K."/>
            <person name="Stajich J.E."/>
            <person name="Bonito G."/>
        </authorList>
    </citation>
    <scope>NUCLEOTIDE SEQUENCE</scope>
    <source>
        <strain evidence="2">NVP1</strain>
    </source>
</reference>
<dbReference type="GO" id="GO:0008236">
    <property type="term" value="F:serine-type peptidase activity"/>
    <property type="evidence" value="ECO:0007669"/>
    <property type="project" value="InterPro"/>
</dbReference>
<organism evidence="2 3">
    <name type="scientific">Podila minutissima</name>
    <dbReference type="NCBI Taxonomy" id="64525"/>
    <lineage>
        <taxon>Eukaryota</taxon>
        <taxon>Fungi</taxon>
        <taxon>Fungi incertae sedis</taxon>
        <taxon>Mucoromycota</taxon>
        <taxon>Mortierellomycotina</taxon>
        <taxon>Mortierellomycetes</taxon>
        <taxon>Mortierellales</taxon>
        <taxon>Mortierellaceae</taxon>
        <taxon>Podila</taxon>
    </lineage>
</organism>
<gene>
    <name evidence="2" type="ORF">BG006_005866</name>
</gene>
<name>A0A9P5SMG5_9FUNG</name>
<dbReference type="Pfam" id="PF00326">
    <property type="entry name" value="Peptidase_S9"/>
    <property type="match status" value="1"/>
</dbReference>
<accession>A0A9P5SMG5</accession>
<feature type="domain" description="Peptidase S9 prolyl oligopeptidase catalytic" evidence="1">
    <location>
        <begin position="458"/>
        <end position="587"/>
    </location>
</feature>
<dbReference type="PANTHER" id="PTHR42972">
    <property type="entry name" value="TOL-PAL SYSTEM PROTEIN TOLB"/>
    <property type="match status" value="1"/>
</dbReference>
<protein>
    <recommendedName>
        <fullName evidence="1">Peptidase S9 prolyl oligopeptidase catalytic domain-containing protein</fullName>
    </recommendedName>
</protein>
<dbReference type="SUPFAM" id="SSF53474">
    <property type="entry name" value="alpha/beta-Hydrolases"/>
    <property type="match status" value="1"/>
</dbReference>
<sequence length="1141" mass="124031">MALDSPAQTELRQGPDLKLNLKSARPIEINRHWVTLGPFPTGMREQDFGADPLEAYGGFRSLEYDPEARYPSELARFGSVTWSGTEQDDEGWVHVIYPDVEWQFNQMFMGWSFNQYQAWARSSFQIPDLAPQDKPLTSGCLVPITIQCANVGDFYVDDERLSGDWYGYDLTRHVLRLAPGSTHTLSVRLAHEVRIFGGVILPPPSKFRCVLEAVGASGAGDGSGEVHVQVVTEGHGGIILMDVVDGVVAGDLISVALRNVGAESVRITEVKVVHGLERFVAQLRDDSETLSISPTVHRPLAIQLALKDNADLSGELGFSLEFSFVIDNNRRASVRTDVLKLQKKTWGEIYKYTFTDFDGTVHYAAAFPPSRPEAISTSAPILVALHGAGREVETSPFWLQEYQQRENTWIVLPTGRSPWGYDWHGASIKNVMNALESLAQHLPGVPSELRGLAGIRPDPERLFIAGHSNGGQGAWFLTTHYPDKAIAATPAAGYVNIKQYAPYSNWLSNSYTDSYLRGILGSAIAEYDNDVYMSNTVGIPILARVGSADDNVPPFSSRKMVRLGQENSHNRSGIRLSEVAGEGHWFTGILHGTIMQQFLRDHLNDDVASSNNPRDAGPREVGAYPPFPSHFEITTINPGSMGSKGGIQIEQLQIPFRKGSIKVQIKKNDGKISSVWTMHTTNIRRLGFAGHPSLMQRRGQISRVVIDDDVFELDKGGVSIGGVMLTDGVFVKNQGNKGGRKWTLSTSNQWLETERHRETYGPAIQVLEKKLVIVVGGHIDFPLAIQKTARRVARLVAHDVYQYGRNDVDIVTDSEYFHGPYGKTGAEKVNLVLVGDAHQNKLTDIVLSQTQSEVTMNSRQRVVSVHPATSAFEIEGKDFKEPGTGLLMIRPWGAHNLAMIIAGVDDQGLETAARLFPKRTGLLVPDWACLHQTLAQAPPVTTTGSARPSTNSTASLPVATPTPPAFINTPGLQVTSPFSGVILAQNTRLTIAFNLAGNKPIASVNVSVGKKDGTLNTTIVDLKGLSTLRVIESWNVTAATFAPGDYLFNVIVTPNTTAIPSTLPPAGTGNSTLPTLTSSAAPPVQTPAGPQVYYWQGTIRVALPAKGNVDSAGNVLVSGKRLMIQMATALGVLALGCAFAL</sequence>
<dbReference type="Proteomes" id="UP000696485">
    <property type="component" value="Unassembled WGS sequence"/>
</dbReference>
<evidence type="ECO:0000313" key="2">
    <source>
        <dbReference type="EMBL" id="KAF9331273.1"/>
    </source>
</evidence>
<evidence type="ECO:0000259" key="1">
    <source>
        <dbReference type="Pfam" id="PF00326"/>
    </source>
</evidence>